<dbReference type="Pfam" id="PF12146">
    <property type="entry name" value="Hydrolase_4"/>
    <property type="match status" value="1"/>
</dbReference>
<evidence type="ECO:0000259" key="1">
    <source>
        <dbReference type="Pfam" id="PF12146"/>
    </source>
</evidence>
<dbReference type="InterPro" id="IPR051044">
    <property type="entry name" value="MAG_DAG_Lipase"/>
</dbReference>
<dbReference type="RefSeq" id="WP_316414292.1">
    <property type="nucleotide sequence ID" value="NZ_AP027080.1"/>
</dbReference>
<dbReference type="SUPFAM" id="SSF53474">
    <property type="entry name" value="alpha/beta-Hydrolases"/>
    <property type="match status" value="1"/>
</dbReference>
<dbReference type="AlphaFoldDB" id="A0AA48H3U9"/>
<evidence type="ECO:0000313" key="3">
    <source>
        <dbReference type="Proteomes" id="UP001238179"/>
    </source>
</evidence>
<proteinExistence type="predicted"/>
<accession>A0AA48H3U9</accession>
<dbReference type="PANTHER" id="PTHR11614">
    <property type="entry name" value="PHOSPHOLIPASE-RELATED"/>
    <property type="match status" value="1"/>
</dbReference>
<name>A0AA48H3U9_9BACT</name>
<sequence>MCENLSVLPEDMEPTVRGFLTGHGGAPLAFARWEHPSPRGRVVIAPGYGEHGERYRHTARWLHRNGWSVTAMDHQGFGRSGGVRGDARGIKAPVEDLALLLRQERLNDTLSRGSLRPVWPQVLLAHSFGGLVGLLVLLWHPDTLDGLIASSPAVVLRPIPLPLRLLQKLLLLAAPHRPLAIKGDKTQVCSDPVLVQRYWNDPLCHHLVTAAFLDALEEGRRELLPMGAELDRPILLLEAGQDTIADPDGAEELWKAVPPDRLERHRLEGFLHEVFHDLRRFDAERITEEWLAKVFPPLEGTKALPGTILN</sequence>
<dbReference type="KEGG" id="msil:METEAL_05770"/>
<dbReference type="Gene3D" id="3.40.50.1820">
    <property type="entry name" value="alpha/beta hydrolase"/>
    <property type="match status" value="1"/>
</dbReference>
<reference evidence="3" key="1">
    <citation type="journal article" date="2023" name="Int. J. Syst. Evol. Microbiol.">
        <title>Mesoterricola silvestris gen. nov., sp. nov., Mesoterricola sediminis sp. nov., Geothrix oryzae sp. nov., Geothrix edaphica sp. nov., Geothrix rubra sp. nov., and Geothrix limicola sp. nov., six novel members of Acidobacteriota isolated from soils.</title>
        <authorList>
            <person name="Itoh H."/>
            <person name="Sugisawa Y."/>
            <person name="Mise K."/>
            <person name="Xu Z."/>
            <person name="Kuniyasu M."/>
            <person name="Ushijima N."/>
            <person name="Kawano K."/>
            <person name="Kobayashi E."/>
            <person name="Shiratori Y."/>
            <person name="Masuda Y."/>
            <person name="Senoo K."/>
        </authorList>
    </citation>
    <scope>NUCLEOTIDE SEQUENCE [LARGE SCALE GENOMIC DNA]</scope>
    <source>
        <strain evidence="3">W79</strain>
    </source>
</reference>
<protein>
    <submittedName>
        <fullName evidence="2">Lysophospholipase</fullName>
    </submittedName>
</protein>
<dbReference type="InterPro" id="IPR022742">
    <property type="entry name" value="Hydrolase_4"/>
</dbReference>
<evidence type="ECO:0000313" key="2">
    <source>
        <dbReference type="EMBL" id="BDU71403.1"/>
    </source>
</evidence>
<gene>
    <name evidence="2" type="ORF">METEAL_05770</name>
</gene>
<dbReference type="InterPro" id="IPR029058">
    <property type="entry name" value="AB_hydrolase_fold"/>
</dbReference>
<feature type="domain" description="Serine aminopeptidase S33" evidence="1">
    <location>
        <begin position="37"/>
        <end position="278"/>
    </location>
</feature>
<dbReference type="Proteomes" id="UP001238179">
    <property type="component" value="Chromosome"/>
</dbReference>
<dbReference type="EMBL" id="AP027080">
    <property type="protein sequence ID" value="BDU71403.1"/>
    <property type="molecule type" value="Genomic_DNA"/>
</dbReference>
<keyword evidence="3" id="KW-1185">Reference proteome</keyword>
<organism evidence="2 3">
    <name type="scientific">Mesoterricola silvestris</name>
    <dbReference type="NCBI Taxonomy" id="2927979"/>
    <lineage>
        <taxon>Bacteria</taxon>
        <taxon>Pseudomonadati</taxon>
        <taxon>Acidobacteriota</taxon>
        <taxon>Holophagae</taxon>
        <taxon>Holophagales</taxon>
        <taxon>Holophagaceae</taxon>
        <taxon>Mesoterricola</taxon>
    </lineage>
</organism>